<organism evidence="2">
    <name type="scientific">Anopheles darlingi</name>
    <name type="common">Mosquito</name>
    <dbReference type="NCBI Taxonomy" id="43151"/>
    <lineage>
        <taxon>Eukaryota</taxon>
        <taxon>Metazoa</taxon>
        <taxon>Ecdysozoa</taxon>
        <taxon>Arthropoda</taxon>
        <taxon>Hexapoda</taxon>
        <taxon>Insecta</taxon>
        <taxon>Pterygota</taxon>
        <taxon>Neoptera</taxon>
        <taxon>Endopterygota</taxon>
        <taxon>Diptera</taxon>
        <taxon>Nematocera</taxon>
        <taxon>Culicoidea</taxon>
        <taxon>Culicidae</taxon>
        <taxon>Anophelinae</taxon>
        <taxon>Anopheles</taxon>
    </lineage>
</organism>
<proteinExistence type="predicted"/>
<accession>A0A2M4DE74</accession>
<name>A0A2M4DE74_ANODA</name>
<feature type="chain" id="PRO_5014682475" evidence="1">
    <location>
        <begin position="17"/>
        <end position="182"/>
    </location>
</feature>
<dbReference type="EMBL" id="GGFL01011250">
    <property type="protein sequence ID" value="MBW75428.1"/>
    <property type="molecule type" value="Transcribed_RNA"/>
</dbReference>
<dbReference type="AlphaFoldDB" id="A0A2M4DE74"/>
<feature type="signal peptide" evidence="1">
    <location>
        <begin position="1"/>
        <end position="16"/>
    </location>
</feature>
<keyword evidence="1" id="KW-0732">Signal</keyword>
<protein>
    <submittedName>
        <fullName evidence="2">Putative secreted protein</fullName>
    </submittedName>
</protein>
<evidence type="ECO:0000256" key="1">
    <source>
        <dbReference type="SAM" id="SignalP"/>
    </source>
</evidence>
<evidence type="ECO:0000313" key="2">
    <source>
        <dbReference type="EMBL" id="MBW75428.1"/>
    </source>
</evidence>
<sequence length="182" mass="20872">MSMQIFALFLLPPVSAYLALKVNAVRNRPLSRHLCPRNERERVLFRQHQLVVLEANVTLDPSIVDKIRHDTVRLLDSNVLDTGKAQRRLERFHIDLMYTKQQVHLPAQVPIGQNLKLLHDQIDTGTDEEQFVACYRVIEPPYVPFADGGRQIVKLGNIVPLEHLLAGHVTQQHLHRGEVGQY</sequence>
<reference evidence="2" key="1">
    <citation type="submission" date="2018-01" db="EMBL/GenBank/DDBJ databases">
        <title>An insight into the sialome of Amazonian anophelines.</title>
        <authorList>
            <person name="Ribeiro J.M."/>
            <person name="Scarpassa V."/>
            <person name="Calvo E."/>
        </authorList>
    </citation>
    <scope>NUCLEOTIDE SEQUENCE</scope>
</reference>